<dbReference type="HOGENOM" id="CLU_2299364_0_0_2"/>
<dbReference type="PATRIC" id="fig|1434117.4.peg.2407"/>
<evidence type="ECO:0000313" key="1">
    <source>
        <dbReference type="EMBL" id="AKB40879.1"/>
    </source>
</evidence>
<dbReference type="AlphaFoldDB" id="A0A0E3PYU2"/>
<name>A0A0E3PYU2_METMZ</name>
<proteinExistence type="predicted"/>
<gene>
    <name evidence="1" type="ORF">MSMAW_1888</name>
</gene>
<dbReference type="EMBL" id="CP009509">
    <property type="protein sequence ID" value="AKB40879.1"/>
    <property type="molecule type" value="Genomic_DNA"/>
</dbReference>
<reference evidence="1 2" key="1">
    <citation type="submission" date="2014-07" db="EMBL/GenBank/DDBJ databases">
        <title>Methanogenic archaea and the global carbon cycle.</title>
        <authorList>
            <person name="Henriksen J.R."/>
            <person name="Luke J."/>
            <person name="Reinhart S."/>
            <person name="Benedict M.N."/>
            <person name="Youngblut N.D."/>
            <person name="Metcalf M.E."/>
            <person name="Whitaker R.J."/>
            <person name="Metcalf W.W."/>
        </authorList>
    </citation>
    <scope>NUCLEOTIDE SEQUENCE [LARGE SCALE GENOMIC DNA]</scope>
    <source>
        <strain evidence="1 2">WWM610</strain>
    </source>
</reference>
<dbReference type="Proteomes" id="UP000033058">
    <property type="component" value="Chromosome"/>
</dbReference>
<sequence length="100" mass="11543">MYELEEQHQAELKEHEAKEKDEFLDSAVRAAEIKKATEFHKDACIIFTNTGVDPDELFEKMVQGIDDFISKIAKADSETQKRIVRDIMEGKTAWKLCPIK</sequence>
<accession>A0A0E3PYU2</accession>
<organism evidence="1 2">
    <name type="scientific">Methanosarcina mazei WWM610</name>
    <dbReference type="NCBI Taxonomy" id="1434117"/>
    <lineage>
        <taxon>Archaea</taxon>
        <taxon>Methanobacteriati</taxon>
        <taxon>Methanobacteriota</taxon>
        <taxon>Stenosarchaea group</taxon>
        <taxon>Methanomicrobia</taxon>
        <taxon>Methanosarcinales</taxon>
        <taxon>Methanosarcinaceae</taxon>
        <taxon>Methanosarcina</taxon>
    </lineage>
</organism>
<evidence type="ECO:0000313" key="2">
    <source>
        <dbReference type="Proteomes" id="UP000033058"/>
    </source>
</evidence>
<protein>
    <submittedName>
        <fullName evidence="1">Uncharacterized protein</fullName>
    </submittedName>
</protein>